<evidence type="ECO:0000256" key="1">
    <source>
        <dbReference type="ARBA" id="ARBA00005637"/>
    </source>
</evidence>
<dbReference type="Gene3D" id="3.20.20.70">
    <property type="entry name" value="Aldolase class I"/>
    <property type="match status" value="1"/>
</dbReference>
<dbReference type="PANTHER" id="PTHR15172">
    <property type="entry name" value="GALACTOCEREBROSIDASE"/>
    <property type="match status" value="1"/>
</dbReference>
<comment type="caution">
    <text evidence="7">The sequence shown here is derived from an EMBL/GenBank/DDBJ whole genome shotgun (WGS) entry which is preliminary data.</text>
</comment>
<dbReference type="PANTHER" id="PTHR15172:SF1">
    <property type="entry name" value="GALACTOCEREBROSIDASE"/>
    <property type="match status" value="1"/>
</dbReference>
<dbReference type="InterPro" id="IPR013785">
    <property type="entry name" value="Aldolase_TIM"/>
</dbReference>
<feature type="domain" description="Ricin B lectin" evidence="6">
    <location>
        <begin position="677"/>
        <end position="802"/>
    </location>
</feature>
<dbReference type="PRINTS" id="PR00850">
    <property type="entry name" value="GLHYDRLASE59"/>
</dbReference>
<dbReference type="InterPro" id="IPR049162">
    <property type="entry name" value="GH59_C"/>
</dbReference>
<evidence type="ECO:0000313" key="8">
    <source>
        <dbReference type="Proteomes" id="UP001592530"/>
    </source>
</evidence>
<dbReference type="EC" id="3.2.1.46" evidence="2"/>
<proteinExistence type="inferred from homology"/>
<dbReference type="SUPFAM" id="SSF49899">
    <property type="entry name" value="Concanavalin A-like lectins/glucanases"/>
    <property type="match status" value="1"/>
</dbReference>
<dbReference type="Gene3D" id="2.60.120.560">
    <property type="entry name" value="Exo-inulinase, domain 1"/>
    <property type="match status" value="1"/>
</dbReference>
<dbReference type="Gene3D" id="3.20.20.80">
    <property type="entry name" value="Glycosidases"/>
    <property type="match status" value="1"/>
</dbReference>
<dbReference type="InterPro" id="IPR049161">
    <property type="entry name" value="GH59_cat"/>
</dbReference>
<dbReference type="InterPro" id="IPR013320">
    <property type="entry name" value="ConA-like_dom_sf"/>
</dbReference>
<name>A0ABV6X338_9ACTN</name>
<comment type="similarity">
    <text evidence="1">Belongs to the glycosyl hydrolase 59 family.</text>
</comment>
<keyword evidence="4" id="KW-0442">Lipid degradation</keyword>
<gene>
    <name evidence="7" type="ORF">ACEZDB_17425</name>
</gene>
<dbReference type="RefSeq" id="WP_380554261.1">
    <property type="nucleotide sequence ID" value="NZ_JBHEZY010000006.1"/>
</dbReference>
<evidence type="ECO:0000256" key="2">
    <source>
        <dbReference type="ARBA" id="ARBA00012657"/>
    </source>
</evidence>
<protein>
    <recommendedName>
        <fullName evidence="2">galactosylceramidase</fullName>
        <ecNumber evidence="2">3.2.1.46</ecNumber>
    </recommendedName>
    <alternativeName>
        <fullName evidence="5">Galactosylceramidase</fullName>
    </alternativeName>
</protein>
<dbReference type="Pfam" id="PF00652">
    <property type="entry name" value="Ricin_B_lectin"/>
    <property type="match status" value="1"/>
</dbReference>
<dbReference type="CDD" id="cd23451">
    <property type="entry name" value="beta-trefoil_Ricin_laminarinase"/>
    <property type="match status" value="1"/>
</dbReference>
<evidence type="ECO:0000256" key="5">
    <source>
        <dbReference type="ARBA" id="ARBA00033098"/>
    </source>
</evidence>
<dbReference type="Gene3D" id="2.80.10.50">
    <property type="match status" value="1"/>
</dbReference>
<evidence type="ECO:0000313" key="7">
    <source>
        <dbReference type="EMBL" id="MFC1432433.1"/>
    </source>
</evidence>
<dbReference type="InterPro" id="IPR035992">
    <property type="entry name" value="Ricin_B-like_lectins"/>
</dbReference>
<evidence type="ECO:0000256" key="3">
    <source>
        <dbReference type="ARBA" id="ARBA00022919"/>
    </source>
</evidence>
<dbReference type="InterPro" id="IPR001286">
    <property type="entry name" value="Glyco_hydro_59"/>
</dbReference>
<dbReference type="Proteomes" id="UP001592530">
    <property type="component" value="Unassembled WGS sequence"/>
</dbReference>
<evidence type="ECO:0000259" key="6">
    <source>
        <dbReference type="SMART" id="SM00458"/>
    </source>
</evidence>
<dbReference type="Pfam" id="PF21708">
    <property type="entry name" value="Glyco_hydro_59_C"/>
    <property type="match status" value="1"/>
</dbReference>
<dbReference type="SUPFAM" id="SSF50370">
    <property type="entry name" value="Ricin B-like lectins"/>
    <property type="match status" value="1"/>
</dbReference>
<dbReference type="EMBL" id="JBHEZY010000006">
    <property type="protein sequence ID" value="MFC1432433.1"/>
    <property type="molecule type" value="Genomic_DNA"/>
</dbReference>
<keyword evidence="4" id="KW-0443">Lipid metabolism</keyword>
<accession>A0ABV6X338</accession>
<dbReference type="SMART" id="SM00458">
    <property type="entry name" value="RICIN"/>
    <property type="match status" value="1"/>
</dbReference>
<dbReference type="PROSITE" id="PS50231">
    <property type="entry name" value="RICIN_B_LECTIN"/>
    <property type="match status" value="1"/>
</dbReference>
<sequence>MIPTVLQRPRHLLVLVLATLLASVSLGFGVLAPQARAATSTSITVNGSSAGKTFDGIGAISGGGGNTRLLTDYPAAQQQQILQYLFKPGYGADLQILKVEIGGDTNSTDGSESSHMHTASAVDCGTGYEWWLMEQAKAQNPNIKLYGLAWGAPGWIGGGNFWSTDMVNYLVNWLGCAKSHGLTINYLGGWNERGYNIAWYEQLRSTLNADGYAGVQLVGADSDWSVAGDIASNSAFANAVSIIGVHYPCAGGDGGSADTCTGNATASGTGKPLWASENGSQDLNSGAPALIRSITRGYVDGGMTAYINWPVVAAVYPNLPYDTDGLVLATQPWSGSYSVGRSLWATAQVTQFTSPGWQFLDSGSGYLGGSESNGSYVSLKSTNGSDYSTIIETTTASAAQTVTVHVSGGLSAGTVHVWASNLNSANSADYLVQQPTVTPSGGAYTLTIQPGYVYTLTTTTGQGKGTAAGPAQSSLALPYADTLDSDAVDQQPRYLSQQQGAFEVEPCAGGRSGRCVSQQALVQPIEWDGNSNPYTIGGGLNWTNYTVAADTLIQQPGSVQLMGRVGTQHSFGPAGINAYYLQVSNTGAWSIVRNNTSDSLSTLASGTVAALGTGSWHHLALTLNGHTLTAAIDGTTVGSATDSTYSAGMVGLGTGGYQNDQFDNLSVTPVGSGGSSAGPIVAVDDSAKCVDDNNGSAANGTKVQMWDCNGTAAQNWSVGTDGTIRINGACLDITGASTADGALVELWGCNGGGNQQWTEQNGTLFNPVSGKCLDDPGFNTANGTQLELWTCNGGTNQQWVPTS</sequence>
<dbReference type="SUPFAM" id="SSF51445">
    <property type="entry name" value="(Trans)glycosidases"/>
    <property type="match status" value="1"/>
</dbReference>
<reference evidence="7 8" key="1">
    <citation type="submission" date="2024-09" db="EMBL/GenBank/DDBJ databases">
        <authorList>
            <person name="Lee S.D."/>
        </authorList>
    </citation>
    <scope>NUCLEOTIDE SEQUENCE [LARGE SCALE GENOMIC DNA]</scope>
    <source>
        <strain evidence="7 8">N1-3</strain>
    </source>
</reference>
<evidence type="ECO:0000256" key="4">
    <source>
        <dbReference type="ARBA" id="ARBA00022963"/>
    </source>
</evidence>
<organism evidence="7 8">
    <name type="scientific">Streptacidiphilus alkalitolerans</name>
    <dbReference type="NCBI Taxonomy" id="3342712"/>
    <lineage>
        <taxon>Bacteria</taxon>
        <taxon>Bacillati</taxon>
        <taxon>Actinomycetota</taxon>
        <taxon>Actinomycetes</taxon>
        <taxon>Kitasatosporales</taxon>
        <taxon>Streptomycetaceae</taxon>
        <taxon>Streptacidiphilus</taxon>
    </lineage>
</organism>
<dbReference type="InterPro" id="IPR017853">
    <property type="entry name" value="GH"/>
</dbReference>
<keyword evidence="3" id="KW-0746">Sphingolipid metabolism</keyword>
<dbReference type="InterPro" id="IPR000772">
    <property type="entry name" value="Ricin_B_lectin"/>
</dbReference>
<dbReference type="Pfam" id="PF02057">
    <property type="entry name" value="Glyco_hydro_59"/>
    <property type="match status" value="1"/>
</dbReference>